<dbReference type="InterPro" id="IPR000225">
    <property type="entry name" value="Armadillo"/>
</dbReference>
<dbReference type="InterPro" id="IPR011989">
    <property type="entry name" value="ARM-like"/>
</dbReference>
<protein>
    <submittedName>
        <fullName evidence="3">Beta catenin</fullName>
    </submittedName>
</protein>
<dbReference type="GO" id="GO:0007155">
    <property type="term" value="P:cell adhesion"/>
    <property type="evidence" value="ECO:0007669"/>
    <property type="project" value="InterPro"/>
</dbReference>
<proteinExistence type="predicted"/>
<evidence type="ECO:0000313" key="4">
    <source>
        <dbReference type="Proteomes" id="UP000230066"/>
    </source>
</evidence>
<dbReference type="Gene3D" id="1.25.10.10">
    <property type="entry name" value="Leucine-rich Repeat Variant"/>
    <property type="match status" value="1"/>
</dbReference>
<feature type="region of interest" description="Disordered" evidence="2">
    <location>
        <begin position="176"/>
        <end position="206"/>
    </location>
</feature>
<name>A0A4E0R0V1_FASHE</name>
<dbReference type="SMR" id="A0A4E0R0V1"/>
<dbReference type="InterPro" id="IPR013284">
    <property type="entry name" value="Beta-catenin"/>
</dbReference>
<dbReference type="Proteomes" id="UP000230066">
    <property type="component" value="Unassembled WGS sequence"/>
</dbReference>
<accession>A0A4E0R0V1</accession>
<organism evidence="3 4">
    <name type="scientific">Fasciola hepatica</name>
    <name type="common">Liver fluke</name>
    <dbReference type="NCBI Taxonomy" id="6192"/>
    <lineage>
        <taxon>Eukaryota</taxon>
        <taxon>Metazoa</taxon>
        <taxon>Spiralia</taxon>
        <taxon>Lophotrochozoa</taxon>
        <taxon>Platyhelminthes</taxon>
        <taxon>Trematoda</taxon>
        <taxon>Digenea</taxon>
        <taxon>Plagiorchiida</taxon>
        <taxon>Echinostomata</taxon>
        <taxon>Echinostomatoidea</taxon>
        <taxon>Fasciolidae</taxon>
        <taxon>Fasciola</taxon>
    </lineage>
</organism>
<dbReference type="EMBL" id="JXXN02003456">
    <property type="protein sequence ID" value="THD21529.1"/>
    <property type="molecule type" value="Genomic_DNA"/>
</dbReference>
<dbReference type="AlphaFoldDB" id="A0A4E0R0V1"/>
<dbReference type="GO" id="GO:0045296">
    <property type="term" value="F:cadherin binding"/>
    <property type="evidence" value="ECO:0007669"/>
    <property type="project" value="InterPro"/>
</dbReference>
<comment type="caution">
    <text evidence="3">The sequence shown here is derived from an EMBL/GenBank/DDBJ whole genome shotgun (WGS) entry which is preliminary data.</text>
</comment>
<evidence type="ECO:0000313" key="3">
    <source>
        <dbReference type="EMBL" id="THD21529.1"/>
    </source>
</evidence>
<feature type="repeat" description="ARM" evidence="1">
    <location>
        <begin position="47"/>
        <end position="89"/>
    </location>
</feature>
<gene>
    <name evidence="3" type="ORF">D915_007846</name>
</gene>
<evidence type="ECO:0000256" key="1">
    <source>
        <dbReference type="PROSITE-ProRule" id="PRU00259"/>
    </source>
</evidence>
<reference evidence="3" key="1">
    <citation type="submission" date="2019-03" db="EMBL/GenBank/DDBJ databases">
        <title>Improved annotation for the trematode Fasciola hepatica.</title>
        <authorList>
            <person name="Choi Y.-J."/>
            <person name="Martin J."/>
            <person name="Mitreva M."/>
        </authorList>
    </citation>
    <scope>NUCLEOTIDE SEQUENCE [LARGE SCALE GENOMIC DNA]</scope>
</reference>
<evidence type="ECO:0000256" key="2">
    <source>
        <dbReference type="SAM" id="MobiDB-lite"/>
    </source>
</evidence>
<keyword evidence="4" id="KW-1185">Reference proteome</keyword>
<sequence>MRLPSKSSGVTLKIVMHVTCTYLLVFLHIRSQAPNLAIAPNVQPGGPGVSIFVHLLYSAHESIQRAAAGVLAEVSLDRDGLDALANLPGASTRFNELVHSRNEAIATYASAVVIRLTEERKVTSGTACMFPPHVEVLNTPPLPMDMGGPIQAPQIQQAPPIGGACPLSSMSHSTWSHQFSPGPMSQDPMHAASSPPPNSLTEMLGPPPAAYKGSTCTGYCGYWSDCGSVGGCSDPNCIYMEHCGPSYCGVSPIRPVRPDTLSTVPVYPHCGSTYAPQGSHPIPLDPGLSTNNPPPVVGSTTLTLGGGTASTRKSGYTSLDTSGYMSPSNEMYMPQPSSTYKPVSNVPLMRHSRAAAVLPVQTNSAESSSSPVITSGTGYLSPELMSLDDPNSDWLTNQNLL</sequence>
<dbReference type="PROSITE" id="PS50176">
    <property type="entry name" value="ARM_REPEAT"/>
    <property type="match status" value="1"/>
</dbReference>
<dbReference type="PANTHER" id="PTHR45976">
    <property type="entry name" value="ARMADILLO SEGMENT POLARITY PROTEIN"/>
    <property type="match status" value="1"/>
</dbReference>
<feature type="region of interest" description="Disordered" evidence="2">
    <location>
        <begin position="301"/>
        <end position="320"/>
    </location>
</feature>